<gene>
    <name evidence="1" type="ORF">RR48_00147</name>
</gene>
<dbReference type="InParanoid" id="A0A0N0PFF9"/>
<comment type="caution">
    <text evidence="1">The sequence shown here is derived from an EMBL/GenBank/DDBJ whole genome shotgun (WGS) entry which is preliminary data.</text>
</comment>
<sequence>MFNPVYSQVSHYAANLLWNNLLEPVGNKSDNVPPVLLKSFRCPTPQAPFFFTANNSRTFLLTGRQDGAEHL</sequence>
<evidence type="ECO:0000313" key="2">
    <source>
        <dbReference type="Proteomes" id="UP000053240"/>
    </source>
</evidence>
<dbReference type="Proteomes" id="UP000053240">
    <property type="component" value="Unassembled WGS sequence"/>
</dbReference>
<protein>
    <submittedName>
        <fullName evidence="1">Uncharacterized protein</fullName>
    </submittedName>
</protein>
<dbReference type="AlphaFoldDB" id="A0A0N0PFF9"/>
<proteinExistence type="predicted"/>
<keyword evidence="2" id="KW-1185">Reference proteome</keyword>
<evidence type="ECO:0000313" key="1">
    <source>
        <dbReference type="EMBL" id="KPJ21191.1"/>
    </source>
</evidence>
<organism evidence="1 2">
    <name type="scientific">Papilio machaon</name>
    <name type="common">Old World swallowtail butterfly</name>
    <dbReference type="NCBI Taxonomy" id="76193"/>
    <lineage>
        <taxon>Eukaryota</taxon>
        <taxon>Metazoa</taxon>
        <taxon>Ecdysozoa</taxon>
        <taxon>Arthropoda</taxon>
        <taxon>Hexapoda</taxon>
        <taxon>Insecta</taxon>
        <taxon>Pterygota</taxon>
        <taxon>Neoptera</taxon>
        <taxon>Endopterygota</taxon>
        <taxon>Lepidoptera</taxon>
        <taxon>Glossata</taxon>
        <taxon>Ditrysia</taxon>
        <taxon>Papilionoidea</taxon>
        <taxon>Papilionidae</taxon>
        <taxon>Papilioninae</taxon>
        <taxon>Papilio</taxon>
    </lineage>
</organism>
<accession>A0A0N0PFF9</accession>
<name>A0A0N0PFF9_PAPMA</name>
<dbReference type="STRING" id="76193.A0A0N0PFF9"/>
<reference evidence="1 2" key="1">
    <citation type="journal article" date="2015" name="Nat. Commun.">
        <title>Outbred genome sequencing and CRISPR/Cas9 gene editing in butterflies.</title>
        <authorList>
            <person name="Li X."/>
            <person name="Fan D."/>
            <person name="Zhang W."/>
            <person name="Liu G."/>
            <person name="Zhang L."/>
            <person name="Zhao L."/>
            <person name="Fang X."/>
            <person name="Chen L."/>
            <person name="Dong Y."/>
            <person name="Chen Y."/>
            <person name="Ding Y."/>
            <person name="Zhao R."/>
            <person name="Feng M."/>
            <person name="Zhu Y."/>
            <person name="Feng Y."/>
            <person name="Jiang X."/>
            <person name="Zhu D."/>
            <person name="Xiang H."/>
            <person name="Feng X."/>
            <person name="Li S."/>
            <person name="Wang J."/>
            <person name="Zhang G."/>
            <person name="Kronforst M.R."/>
            <person name="Wang W."/>
        </authorList>
    </citation>
    <scope>NUCLEOTIDE SEQUENCE [LARGE SCALE GENOMIC DNA]</scope>
    <source>
        <strain evidence="1">Ya'a_city_454_Pm</strain>
        <tissue evidence="1">Whole body</tissue>
    </source>
</reference>
<dbReference type="EMBL" id="LADJ01028676">
    <property type="protein sequence ID" value="KPJ21191.1"/>
    <property type="molecule type" value="Genomic_DNA"/>
</dbReference>